<dbReference type="HOGENOM" id="CLU_046187_0_0_1"/>
<dbReference type="eggNOG" id="ENOG502R10I">
    <property type="taxonomic scope" value="Eukaryota"/>
</dbReference>
<organism evidence="3">
    <name type="scientific">Caenorhabditis brenneri</name>
    <name type="common">Nematode worm</name>
    <dbReference type="NCBI Taxonomy" id="135651"/>
    <lineage>
        <taxon>Eukaryota</taxon>
        <taxon>Metazoa</taxon>
        <taxon>Ecdysozoa</taxon>
        <taxon>Nematoda</taxon>
        <taxon>Chromadorea</taxon>
        <taxon>Rhabditida</taxon>
        <taxon>Rhabditina</taxon>
        <taxon>Rhabditomorpha</taxon>
        <taxon>Rhabditoidea</taxon>
        <taxon>Rhabditidae</taxon>
        <taxon>Peloderinae</taxon>
        <taxon>Caenorhabditis</taxon>
    </lineage>
</organism>
<proteinExistence type="predicted"/>
<reference evidence="3" key="1">
    <citation type="submission" date="2011-07" db="EMBL/GenBank/DDBJ databases">
        <authorList>
            <consortium name="Caenorhabditis brenneri Sequencing and Analysis Consortium"/>
            <person name="Wilson R.K."/>
        </authorList>
    </citation>
    <scope>NUCLEOTIDE SEQUENCE [LARGE SCALE GENOMIC DNA]</scope>
    <source>
        <strain evidence="3">PB2801</strain>
    </source>
</reference>
<accession>G0P9L2</accession>
<dbReference type="GO" id="GO:0045087">
    <property type="term" value="P:innate immune response"/>
    <property type="evidence" value="ECO:0007669"/>
    <property type="project" value="TreeGrafter"/>
</dbReference>
<dbReference type="Proteomes" id="UP000008068">
    <property type="component" value="Unassembled WGS sequence"/>
</dbReference>
<keyword evidence="3" id="KW-1185">Reference proteome</keyword>
<dbReference type="InterPro" id="IPR005071">
    <property type="entry name" value="Glycoprotein"/>
</dbReference>
<dbReference type="GO" id="GO:0045121">
    <property type="term" value="C:membrane raft"/>
    <property type="evidence" value="ECO:0007669"/>
    <property type="project" value="TreeGrafter"/>
</dbReference>
<feature type="signal peptide" evidence="1">
    <location>
        <begin position="1"/>
        <end position="17"/>
    </location>
</feature>
<gene>
    <name evidence="2" type="ORF">CAEBREN_21212</name>
</gene>
<keyword evidence="1" id="KW-0732">Signal</keyword>
<protein>
    <recommendedName>
        <fullName evidence="4">CUB-like domain-containing protein</fullName>
    </recommendedName>
</protein>
<dbReference type="InParanoid" id="G0P9L2"/>
<sequence>MIKVIPILLIFGSFVEPQKVINLNTFGGKIKSEIDATGPYSLYLSASSDSMSRLSQIFIETSNNQQISLYQLKMNKMHRSSGFLQPFRVVKSASIVSNLTDTDMKFLTGFLYVTTRKQMNDNSFYVFDVDQEQIVNLDETKPDNCTVVFLNSNASMTPVHSTTITNWVQSENSSVFIYQGFPHNGEPKSYSQIFSNPVSTTEKMKFFLYIEPFSISLPVFYMRIHKGIQFTINPQYLNINGTTTSFPTTTGFYMKPFNRSEDKTVINIVTVNSLVPEVTTSLTGTNVGFFFMLKWSSSVFFSDDWISIKRHFRICGF</sequence>
<dbReference type="EMBL" id="GL380153">
    <property type="protein sequence ID" value="EGT48545.1"/>
    <property type="molecule type" value="Genomic_DNA"/>
</dbReference>
<evidence type="ECO:0000313" key="2">
    <source>
        <dbReference type="EMBL" id="EGT48545.1"/>
    </source>
</evidence>
<dbReference type="AlphaFoldDB" id="G0P9L2"/>
<dbReference type="PANTHER" id="PTHR21733:SF8">
    <property type="entry name" value="DOWNSTREAM OF DAF-16 (REGULATED BY DAF-16)"/>
    <property type="match status" value="1"/>
</dbReference>
<name>G0P9L2_CAEBE</name>
<evidence type="ECO:0000313" key="3">
    <source>
        <dbReference type="Proteomes" id="UP000008068"/>
    </source>
</evidence>
<dbReference type="OrthoDB" id="5790649at2759"/>
<feature type="chain" id="PRO_5003407043" description="CUB-like domain-containing protein" evidence="1">
    <location>
        <begin position="18"/>
        <end position="317"/>
    </location>
</feature>
<evidence type="ECO:0008006" key="4">
    <source>
        <dbReference type="Google" id="ProtNLM"/>
    </source>
</evidence>
<evidence type="ECO:0000256" key="1">
    <source>
        <dbReference type="SAM" id="SignalP"/>
    </source>
</evidence>
<dbReference type="Pfam" id="PF03409">
    <property type="entry name" value="Glycoprotein"/>
    <property type="match status" value="1"/>
</dbReference>
<dbReference type="PANTHER" id="PTHR21733">
    <property type="entry name" value="CUB_2 DOMAIN-CONTAINING PROTEIN-RELATED-RELATED"/>
    <property type="match status" value="1"/>
</dbReference>
<dbReference type="OMA" id="HANSGFL"/>